<gene>
    <name evidence="3" type="ORF">ACFO7U_11985</name>
</gene>
<keyword evidence="4" id="KW-1185">Reference proteome</keyword>
<accession>A0ABV9PUK6</accession>
<dbReference type="Gene3D" id="1.10.10.10">
    <property type="entry name" value="Winged helix-like DNA-binding domain superfamily/Winged helix DNA-binding domain"/>
    <property type="match status" value="1"/>
</dbReference>
<evidence type="ECO:0000313" key="4">
    <source>
        <dbReference type="Proteomes" id="UP001595836"/>
    </source>
</evidence>
<feature type="region of interest" description="Disordered" evidence="1">
    <location>
        <begin position="1"/>
        <end position="40"/>
    </location>
</feature>
<evidence type="ECO:0000259" key="2">
    <source>
        <dbReference type="PROSITE" id="PS50995"/>
    </source>
</evidence>
<proteinExistence type="predicted"/>
<name>A0ABV9PUK6_9ACTN</name>
<dbReference type="PROSITE" id="PS50995">
    <property type="entry name" value="HTH_MARR_2"/>
    <property type="match status" value="1"/>
</dbReference>
<dbReference type="PANTHER" id="PTHR39515:SF2">
    <property type="entry name" value="HTH-TYPE TRANSCRIPTIONAL REGULATOR RV0880"/>
    <property type="match status" value="1"/>
</dbReference>
<dbReference type="InterPro" id="IPR052526">
    <property type="entry name" value="HTH-type_Bedaq_tolerance"/>
</dbReference>
<evidence type="ECO:0000256" key="1">
    <source>
        <dbReference type="SAM" id="MobiDB-lite"/>
    </source>
</evidence>
<reference evidence="4" key="1">
    <citation type="journal article" date="2019" name="Int. J. Syst. Evol. Microbiol.">
        <title>The Global Catalogue of Microorganisms (GCM) 10K type strain sequencing project: providing services to taxonomists for standard genome sequencing and annotation.</title>
        <authorList>
            <consortium name="The Broad Institute Genomics Platform"/>
            <consortium name="The Broad Institute Genome Sequencing Center for Infectious Disease"/>
            <person name="Wu L."/>
            <person name="Ma J."/>
        </authorList>
    </citation>
    <scope>NUCLEOTIDE SEQUENCE [LARGE SCALE GENOMIC DNA]</scope>
    <source>
        <strain evidence="4">JCM 11882</strain>
    </source>
</reference>
<dbReference type="PANTHER" id="PTHR39515">
    <property type="entry name" value="CONSERVED PROTEIN"/>
    <property type="match status" value="1"/>
</dbReference>
<dbReference type="SMART" id="SM00347">
    <property type="entry name" value="HTH_MARR"/>
    <property type="match status" value="1"/>
</dbReference>
<organism evidence="3 4">
    <name type="scientific">Dietzia aurantiaca</name>
    <dbReference type="NCBI Taxonomy" id="983873"/>
    <lineage>
        <taxon>Bacteria</taxon>
        <taxon>Bacillati</taxon>
        <taxon>Actinomycetota</taxon>
        <taxon>Actinomycetes</taxon>
        <taxon>Mycobacteriales</taxon>
        <taxon>Dietziaceae</taxon>
        <taxon>Dietzia</taxon>
    </lineage>
</organism>
<evidence type="ECO:0000313" key="3">
    <source>
        <dbReference type="EMBL" id="MFC4755493.1"/>
    </source>
</evidence>
<sequence>METTTREPVATTGGEPQASSETAGSDGEPSAADPAPQAAHDGPALELATLFRPIMLRLDLLVRRQNTQYELSRAQTSILHTLANHGPLRMSYLARLENVRVPTTSNSVSVIESMGYVTRIPDEADRRGVSVALTDLGRDRIKQVLMDRDRDFAEQLSRLSPEHRAVLADAVPALTSLLDAFDAD</sequence>
<dbReference type="EMBL" id="JBHSHP010000045">
    <property type="protein sequence ID" value="MFC4755493.1"/>
    <property type="molecule type" value="Genomic_DNA"/>
</dbReference>
<dbReference type="InterPro" id="IPR000835">
    <property type="entry name" value="HTH_MarR-typ"/>
</dbReference>
<dbReference type="SUPFAM" id="SSF46785">
    <property type="entry name" value="Winged helix' DNA-binding domain"/>
    <property type="match status" value="1"/>
</dbReference>
<dbReference type="InterPro" id="IPR036388">
    <property type="entry name" value="WH-like_DNA-bd_sf"/>
</dbReference>
<dbReference type="Proteomes" id="UP001595836">
    <property type="component" value="Unassembled WGS sequence"/>
</dbReference>
<dbReference type="Pfam" id="PF01047">
    <property type="entry name" value="MarR"/>
    <property type="match status" value="1"/>
</dbReference>
<dbReference type="RefSeq" id="WP_344994260.1">
    <property type="nucleotide sequence ID" value="NZ_BAABCD010000041.1"/>
</dbReference>
<comment type="caution">
    <text evidence="3">The sequence shown here is derived from an EMBL/GenBank/DDBJ whole genome shotgun (WGS) entry which is preliminary data.</text>
</comment>
<protein>
    <submittedName>
        <fullName evidence="3">MarR family winged helix-turn-helix transcriptional regulator</fullName>
    </submittedName>
</protein>
<feature type="domain" description="HTH marR-type" evidence="2">
    <location>
        <begin position="44"/>
        <end position="183"/>
    </location>
</feature>
<dbReference type="InterPro" id="IPR036390">
    <property type="entry name" value="WH_DNA-bd_sf"/>
</dbReference>